<feature type="non-terminal residue" evidence="7">
    <location>
        <position position="1"/>
    </location>
</feature>
<name>A0ABN8J6N5_9NEOP</name>
<evidence type="ECO:0000256" key="5">
    <source>
        <dbReference type="SAM" id="SignalP"/>
    </source>
</evidence>
<dbReference type="PANTHER" id="PTHR11461:SF211">
    <property type="entry name" value="GH10112P-RELATED"/>
    <property type="match status" value="1"/>
</dbReference>
<evidence type="ECO:0000313" key="7">
    <source>
        <dbReference type="EMBL" id="CAH2075060.1"/>
    </source>
</evidence>
<sequence length="419" mass="46757">MKIYLLIPVFAIIIADVTAKKKYARDESDDYESTEQDSSKAFDLRGTLRQHFGLIASLRDPDENGVCSPISALLPLGKLALGAQGAGLKELNKAIGVSSDDELDEDYSDEHSESVLEKHLSDLIESLRDLEGVTLDVASRLYISNDKRLFKNYTKAAKRIFKTSIEKADFNEPITVAKSVNDWVALKTHGMIPEIISPQDVSPRSSLLIVNAIYFAGKWEHPFGEVAPGTFYSPKRDKKVFMMTNTAWYYYKDSKTLSAQLIRIPYVGAKSSFLIVLPNEKSGLQSLLKRLKRNPKLLAQAVDGMKSTNIQLTMPKFRIESQWDLGDLYRNIGLSSVFDRRKSGLTGIVRDEKLAVSAAIQKAVIEVNELGTKAAASSVVVIWKYLLPDIPHFKADHPFLFFVLSANQQLFSGAYVEPN</sequence>
<keyword evidence="5" id="KW-0732">Signal</keyword>
<dbReference type="SUPFAM" id="SSF56574">
    <property type="entry name" value="Serpins"/>
    <property type="match status" value="1"/>
</dbReference>
<evidence type="ECO:0000259" key="6">
    <source>
        <dbReference type="SMART" id="SM00093"/>
    </source>
</evidence>
<feature type="signal peptide" evidence="5">
    <location>
        <begin position="1"/>
        <end position="19"/>
    </location>
</feature>
<dbReference type="Gene3D" id="3.30.497.10">
    <property type="entry name" value="Antithrombin, subunit I, domain 2"/>
    <property type="match status" value="1"/>
</dbReference>
<dbReference type="Gene3D" id="2.30.39.10">
    <property type="entry name" value="Alpha-1-antitrypsin, domain 1"/>
    <property type="match status" value="1"/>
</dbReference>
<reference evidence="7" key="1">
    <citation type="submission" date="2022-03" db="EMBL/GenBank/DDBJ databases">
        <authorList>
            <person name="Martin H S."/>
        </authorList>
    </citation>
    <scope>NUCLEOTIDE SEQUENCE</scope>
</reference>
<dbReference type="InterPro" id="IPR000215">
    <property type="entry name" value="Serpin_fam"/>
</dbReference>
<dbReference type="InterPro" id="IPR023796">
    <property type="entry name" value="Serpin_dom"/>
</dbReference>
<feature type="domain" description="Serpin" evidence="6">
    <location>
        <begin position="49"/>
        <end position="418"/>
    </location>
</feature>
<evidence type="ECO:0000256" key="2">
    <source>
        <dbReference type="ARBA" id="ARBA00022690"/>
    </source>
</evidence>
<gene>
    <name evidence="7" type="ORF">IPOD504_LOCUS16465</name>
</gene>
<keyword evidence="8" id="KW-1185">Reference proteome</keyword>
<keyword evidence="3" id="KW-0722">Serine protease inhibitor</keyword>
<dbReference type="Proteomes" id="UP000837857">
    <property type="component" value="Chromosome 8"/>
</dbReference>
<keyword evidence="2" id="KW-0646">Protease inhibitor</keyword>
<accession>A0ABN8J6N5</accession>
<evidence type="ECO:0000313" key="8">
    <source>
        <dbReference type="Proteomes" id="UP000837857"/>
    </source>
</evidence>
<organism evidence="7 8">
    <name type="scientific">Iphiclides podalirius</name>
    <name type="common">scarce swallowtail</name>
    <dbReference type="NCBI Taxonomy" id="110791"/>
    <lineage>
        <taxon>Eukaryota</taxon>
        <taxon>Metazoa</taxon>
        <taxon>Ecdysozoa</taxon>
        <taxon>Arthropoda</taxon>
        <taxon>Hexapoda</taxon>
        <taxon>Insecta</taxon>
        <taxon>Pterygota</taxon>
        <taxon>Neoptera</taxon>
        <taxon>Endopterygota</taxon>
        <taxon>Lepidoptera</taxon>
        <taxon>Glossata</taxon>
        <taxon>Ditrysia</taxon>
        <taxon>Papilionoidea</taxon>
        <taxon>Papilionidae</taxon>
        <taxon>Papilioninae</taxon>
        <taxon>Iphiclides</taxon>
    </lineage>
</organism>
<evidence type="ECO:0000256" key="3">
    <source>
        <dbReference type="ARBA" id="ARBA00022900"/>
    </source>
</evidence>
<dbReference type="PROSITE" id="PS00284">
    <property type="entry name" value="SERPIN"/>
    <property type="match status" value="1"/>
</dbReference>
<dbReference type="InterPro" id="IPR042185">
    <property type="entry name" value="Serpin_sf_2"/>
</dbReference>
<evidence type="ECO:0000256" key="1">
    <source>
        <dbReference type="ARBA" id="ARBA00009500"/>
    </source>
</evidence>
<dbReference type="InterPro" id="IPR036186">
    <property type="entry name" value="Serpin_sf"/>
</dbReference>
<dbReference type="Pfam" id="PF00079">
    <property type="entry name" value="Serpin"/>
    <property type="match status" value="1"/>
</dbReference>
<comment type="similarity">
    <text evidence="1 4">Belongs to the serpin family.</text>
</comment>
<proteinExistence type="inferred from homology"/>
<evidence type="ECO:0000256" key="4">
    <source>
        <dbReference type="RuleBase" id="RU000411"/>
    </source>
</evidence>
<dbReference type="PANTHER" id="PTHR11461">
    <property type="entry name" value="SERINE PROTEASE INHIBITOR, SERPIN"/>
    <property type="match status" value="1"/>
</dbReference>
<feature type="chain" id="PRO_5047201835" description="Serpin domain-containing protein" evidence="5">
    <location>
        <begin position="20"/>
        <end position="419"/>
    </location>
</feature>
<dbReference type="InterPro" id="IPR042178">
    <property type="entry name" value="Serpin_sf_1"/>
</dbReference>
<dbReference type="SMART" id="SM00093">
    <property type="entry name" value="SERPIN"/>
    <property type="match status" value="1"/>
</dbReference>
<dbReference type="InterPro" id="IPR023795">
    <property type="entry name" value="Serpin_CS"/>
</dbReference>
<dbReference type="EMBL" id="OW152820">
    <property type="protein sequence ID" value="CAH2075060.1"/>
    <property type="molecule type" value="Genomic_DNA"/>
</dbReference>
<protein>
    <recommendedName>
        <fullName evidence="6">Serpin domain-containing protein</fullName>
    </recommendedName>
</protein>